<name>A0A5A5SB11_MICAE</name>
<evidence type="ECO:0000259" key="1">
    <source>
        <dbReference type="Pfam" id="PF08242"/>
    </source>
</evidence>
<dbReference type="InterPro" id="IPR013217">
    <property type="entry name" value="Methyltransf_12"/>
</dbReference>
<dbReference type="Gene3D" id="3.40.50.150">
    <property type="entry name" value="Vaccinia Virus protein VP39"/>
    <property type="match status" value="1"/>
</dbReference>
<dbReference type="EC" id="2.1.1.144" evidence="2"/>
<evidence type="ECO:0000313" key="2">
    <source>
        <dbReference type="EMBL" id="GCA81766.1"/>
    </source>
</evidence>
<organism evidence="2 3">
    <name type="scientific">Microcystis aeruginosa NIES-2521</name>
    <dbReference type="NCBI Taxonomy" id="2303983"/>
    <lineage>
        <taxon>Bacteria</taxon>
        <taxon>Bacillati</taxon>
        <taxon>Cyanobacteriota</taxon>
        <taxon>Cyanophyceae</taxon>
        <taxon>Oscillatoriophycideae</taxon>
        <taxon>Chroococcales</taxon>
        <taxon>Microcystaceae</taxon>
        <taxon>Microcystis</taxon>
    </lineage>
</organism>
<comment type="caution">
    <text evidence="2">The sequence shown here is derived from an EMBL/GenBank/DDBJ whole genome shotgun (WGS) entry which is preliminary data.</text>
</comment>
<dbReference type="AlphaFoldDB" id="A0A5A5SB11"/>
<sequence length="263" mass="29589">MRKSYVVSFHYMAYSDITFKDKNPIKCWLQHRRLVDATRIAEARLNPRCILDFGAGNGELCKLIAVQFPKTTIICYEPTPSLMAEAKDNLADLPQVHFCADITTIADGSVDLIFCLEVFEHLPDTETKDALCQFSRLLGADGNAVIGVPIEIGIPAIYKGVFRMSRRFGAFDASFRNVLLAALCSPPEKRPVSEVAPGFAFHYEHMGFDYRKLQALLLERFSLQKVVTSPFRCFGSWVNPEVNFLVHKANPALQRDTVRSPIL</sequence>
<dbReference type="CDD" id="cd02440">
    <property type="entry name" value="AdoMet_MTases"/>
    <property type="match status" value="1"/>
</dbReference>
<gene>
    <name evidence="2" type="primary">tam</name>
    <name evidence="2" type="ORF">MiTs_03785</name>
</gene>
<dbReference type="Pfam" id="PF08242">
    <property type="entry name" value="Methyltransf_12"/>
    <property type="match status" value="1"/>
</dbReference>
<accession>A0A5A5SB11</accession>
<dbReference type="Proteomes" id="UP000324689">
    <property type="component" value="Unassembled WGS sequence"/>
</dbReference>
<dbReference type="EMBL" id="BHVQ01000072">
    <property type="protein sequence ID" value="GCA81766.1"/>
    <property type="molecule type" value="Genomic_DNA"/>
</dbReference>
<keyword evidence="2" id="KW-0808">Transferase</keyword>
<protein>
    <submittedName>
        <fullName evidence="2">Trans-aconitate 2-methyltransferase</fullName>
        <ecNumber evidence="2">2.1.1.144</ecNumber>
    </submittedName>
</protein>
<dbReference type="GO" id="GO:0032259">
    <property type="term" value="P:methylation"/>
    <property type="evidence" value="ECO:0007669"/>
    <property type="project" value="UniProtKB-KW"/>
</dbReference>
<feature type="domain" description="Methyltransferase type 12" evidence="1">
    <location>
        <begin position="51"/>
        <end position="142"/>
    </location>
</feature>
<keyword evidence="2" id="KW-0489">Methyltransferase</keyword>
<dbReference type="SUPFAM" id="SSF53335">
    <property type="entry name" value="S-adenosyl-L-methionine-dependent methyltransferases"/>
    <property type="match status" value="1"/>
</dbReference>
<dbReference type="GO" id="GO:0030798">
    <property type="term" value="F:trans-aconitate 2-methyltransferase activity"/>
    <property type="evidence" value="ECO:0007669"/>
    <property type="project" value="UniProtKB-EC"/>
</dbReference>
<reference evidence="2 3" key="1">
    <citation type="submission" date="2018-09" db="EMBL/GenBank/DDBJ databases">
        <title>Evolutionary history of phycoerythrin pigmentation in the water bloom-forming cyanobacterium Microcystis aeruginosa.</title>
        <authorList>
            <person name="Tanabe Y."/>
            <person name="Tanabe Y."/>
            <person name="Yamaguchi H."/>
        </authorList>
    </citation>
    <scope>NUCLEOTIDE SEQUENCE [LARGE SCALE GENOMIC DNA]</scope>
    <source>
        <strain evidence="2 3">NIES-2521</strain>
    </source>
</reference>
<dbReference type="InterPro" id="IPR029063">
    <property type="entry name" value="SAM-dependent_MTases_sf"/>
</dbReference>
<evidence type="ECO:0000313" key="3">
    <source>
        <dbReference type="Proteomes" id="UP000324689"/>
    </source>
</evidence>
<dbReference type="RefSeq" id="WP_216643854.1">
    <property type="nucleotide sequence ID" value="NZ_BHVQ01000072.1"/>
</dbReference>
<proteinExistence type="predicted"/>